<proteinExistence type="predicted"/>
<feature type="transmembrane region" description="Helical" evidence="1">
    <location>
        <begin position="43"/>
        <end position="63"/>
    </location>
</feature>
<gene>
    <name evidence="2" type="ORF">HK107_01915</name>
</gene>
<feature type="transmembrane region" description="Helical" evidence="1">
    <location>
        <begin position="75"/>
        <end position="97"/>
    </location>
</feature>
<dbReference type="Pfam" id="PF05656">
    <property type="entry name" value="DUF805"/>
    <property type="match status" value="1"/>
</dbReference>
<feature type="transmembrane region" description="Helical" evidence="1">
    <location>
        <begin position="117"/>
        <end position="141"/>
    </location>
</feature>
<accession>A0A7Y3RJ88</accession>
<dbReference type="RefSeq" id="WP_173196262.1">
    <property type="nucleotide sequence ID" value="NZ_JABFCX010000002.1"/>
</dbReference>
<dbReference type="InterPro" id="IPR008523">
    <property type="entry name" value="DUF805"/>
</dbReference>
<comment type="caution">
    <text evidence="2">The sequence shown here is derived from an EMBL/GenBank/DDBJ whole genome shotgun (WGS) entry which is preliminary data.</text>
</comment>
<keyword evidence="1" id="KW-0812">Transmembrane</keyword>
<keyword evidence="3" id="KW-1185">Reference proteome</keyword>
<evidence type="ECO:0000313" key="2">
    <source>
        <dbReference type="EMBL" id="NNU15079.1"/>
    </source>
</evidence>
<evidence type="ECO:0000256" key="1">
    <source>
        <dbReference type="SAM" id="Phobius"/>
    </source>
</evidence>
<dbReference type="PANTHER" id="PTHR34980">
    <property type="entry name" value="INNER MEMBRANE PROTEIN-RELATED-RELATED"/>
    <property type="match status" value="1"/>
</dbReference>
<protein>
    <submittedName>
        <fullName evidence="2">DUF805 domain-containing protein</fullName>
    </submittedName>
</protein>
<dbReference type="GO" id="GO:0005886">
    <property type="term" value="C:plasma membrane"/>
    <property type="evidence" value="ECO:0007669"/>
    <property type="project" value="TreeGrafter"/>
</dbReference>
<keyword evidence="1" id="KW-0472">Membrane</keyword>
<organism evidence="2 3">
    <name type="scientific">Parvularcula mediterranea</name>
    <dbReference type="NCBI Taxonomy" id="2732508"/>
    <lineage>
        <taxon>Bacteria</taxon>
        <taxon>Pseudomonadati</taxon>
        <taxon>Pseudomonadota</taxon>
        <taxon>Alphaproteobacteria</taxon>
        <taxon>Parvularculales</taxon>
        <taxon>Parvularculaceae</taxon>
        <taxon>Parvularcula</taxon>
    </lineage>
</organism>
<reference evidence="2 3" key="1">
    <citation type="submission" date="2020-05" db="EMBL/GenBank/DDBJ databases">
        <title>Parvularcula mediterraneae sp. nov., isolated from polypropylene straw from shallow seawater of the seashore of Laganas in Zakynthos island, Greece.</title>
        <authorList>
            <person name="Szabo I."/>
            <person name="Al-Omari J."/>
            <person name="Rado J."/>
            <person name="Szerdahelyi G.S."/>
        </authorList>
    </citation>
    <scope>NUCLEOTIDE SEQUENCE [LARGE SCALE GENOMIC DNA]</scope>
    <source>
        <strain evidence="2 3">ZS-1/3</strain>
    </source>
</reference>
<dbReference type="PANTHER" id="PTHR34980:SF3">
    <property type="entry name" value="BLR8105 PROTEIN"/>
    <property type="match status" value="1"/>
</dbReference>
<dbReference type="EMBL" id="JABFCX010000002">
    <property type="protein sequence ID" value="NNU15079.1"/>
    <property type="molecule type" value="Genomic_DNA"/>
</dbReference>
<name>A0A7Y3RJ88_9PROT</name>
<sequence>MTPDAILRFLTSTQGRINRKQLALGMLLPLMVAVWITDALNSWVLTALVWIFFAWPLFVATPWKRLHDQGRSGRWNLIFLVFYALGFVFLLGEYVPAEGGWAALFDGQEPSTVDDDLTANGLGGFSTILIFLPIHLFWLYLLPSQRGANRYGPPPSAQE</sequence>
<dbReference type="Proteomes" id="UP000536835">
    <property type="component" value="Unassembled WGS sequence"/>
</dbReference>
<keyword evidence="1" id="KW-1133">Transmembrane helix</keyword>
<dbReference type="AlphaFoldDB" id="A0A7Y3RJ88"/>
<evidence type="ECO:0000313" key="3">
    <source>
        <dbReference type="Proteomes" id="UP000536835"/>
    </source>
</evidence>
<feature type="transmembrane region" description="Helical" evidence="1">
    <location>
        <begin position="21"/>
        <end position="37"/>
    </location>
</feature>